<name>A0A7G6WS70_9ACTN</name>
<dbReference type="KEGG" id="kqi:F1D05_01620"/>
<evidence type="ECO:0000313" key="1">
    <source>
        <dbReference type="EMBL" id="QNE16835.1"/>
    </source>
</evidence>
<reference evidence="1 2" key="2">
    <citation type="journal article" date="2020" name="Microbiol. Resour. Announc.">
        <title>Antarctic desert soil bacteria exhibit high novel natural product potential, evaluated through long-read genome sequencing and comparative genomics.</title>
        <authorList>
            <person name="Benaud N."/>
            <person name="Edwards R.J."/>
            <person name="Amos T.G."/>
            <person name="D'Agostino P.M."/>
            <person name="Gutierrez-Chavez C."/>
            <person name="Montgomery K."/>
            <person name="Nicetic I."/>
            <person name="Ferrari B.C."/>
        </authorList>
    </citation>
    <scope>NUCLEOTIDE SEQUENCE [LARGE SCALE GENOMIC DNA]</scope>
    <source>
        <strain evidence="1 2">SPB151</strain>
    </source>
</reference>
<reference evidence="2" key="1">
    <citation type="submission" date="2019-09" db="EMBL/GenBank/DDBJ databases">
        <title>Antimicrobial potential of Antarctic Bacteria.</title>
        <authorList>
            <person name="Benaud N."/>
            <person name="Edwards R.J."/>
            <person name="Ferrari B.C."/>
        </authorList>
    </citation>
    <scope>NUCLEOTIDE SEQUENCE [LARGE SCALE GENOMIC DNA]</scope>
    <source>
        <strain evidence="2">SPB151</strain>
    </source>
</reference>
<dbReference type="AlphaFoldDB" id="A0A7G6WS70"/>
<keyword evidence="2" id="KW-1185">Reference proteome</keyword>
<dbReference type="Proteomes" id="UP000515563">
    <property type="component" value="Chromosome"/>
</dbReference>
<evidence type="ECO:0000313" key="2">
    <source>
        <dbReference type="Proteomes" id="UP000515563"/>
    </source>
</evidence>
<sequence length="94" mass="10375">MDTRDVETYCEHGVWRSRRVGSDQPFSSGGPRLRQLTIGAEVARWAGVRHIIKDSDGQIVETNIYASGPYPSRSPVKTIHYTGGNRDHGQPAPA</sequence>
<dbReference type="RefSeq" id="WP_185445575.1">
    <property type="nucleotide sequence ID" value="NZ_CP043661.1"/>
</dbReference>
<dbReference type="EMBL" id="CP043661">
    <property type="protein sequence ID" value="QNE16835.1"/>
    <property type="molecule type" value="Genomic_DNA"/>
</dbReference>
<proteinExistence type="predicted"/>
<gene>
    <name evidence="1" type="ORF">F1D05_01620</name>
</gene>
<organism evidence="1 2">
    <name type="scientific">Kribbella qitaiheensis</name>
    <dbReference type="NCBI Taxonomy" id="1544730"/>
    <lineage>
        <taxon>Bacteria</taxon>
        <taxon>Bacillati</taxon>
        <taxon>Actinomycetota</taxon>
        <taxon>Actinomycetes</taxon>
        <taxon>Propionibacteriales</taxon>
        <taxon>Kribbellaceae</taxon>
        <taxon>Kribbella</taxon>
    </lineage>
</organism>
<accession>A0A7G6WS70</accession>
<protein>
    <submittedName>
        <fullName evidence="1">DUF2188 domain-containing protein</fullName>
    </submittedName>
</protein>